<feature type="compositionally biased region" description="Basic and acidic residues" evidence="1">
    <location>
        <begin position="73"/>
        <end position="89"/>
    </location>
</feature>
<reference evidence="3 4" key="3">
    <citation type="journal article" date="2017" name="G3 (Bethesda)">
        <title>Comparative analysis highlights variable genome content of wheat rusts and divergence of the mating loci.</title>
        <authorList>
            <person name="Cuomo C.A."/>
            <person name="Bakkeren G."/>
            <person name="Khalil H.B."/>
            <person name="Panwar V."/>
            <person name="Joly D."/>
            <person name="Linning R."/>
            <person name="Sakthikumar S."/>
            <person name="Song X."/>
            <person name="Adiconis X."/>
            <person name="Fan L."/>
            <person name="Goldberg J.M."/>
            <person name="Levin J.Z."/>
            <person name="Young S."/>
            <person name="Zeng Q."/>
            <person name="Anikster Y."/>
            <person name="Bruce M."/>
            <person name="Wang M."/>
            <person name="Yin C."/>
            <person name="McCallum B."/>
            <person name="Szabo L.J."/>
            <person name="Hulbert S."/>
            <person name="Chen X."/>
            <person name="Fellers J.P."/>
        </authorList>
    </citation>
    <scope>NUCLEOTIDE SEQUENCE</scope>
    <source>
        <strain evidence="3">isolate 1-1 / race 1 (BBBD)</strain>
        <strain evidence="4">Isolate 1-1 / race 1 (BBBD)</strain>
    </source>
</reference>
<organism evidence="2">
    <name type="scientific">Puccinia triticina (isolate 1-1 / race 1 (BBBD))</name>
    <name type="common">Brown leaf rust fungus</name>
    <dbReference type="NCBI Taxonomy" id="630390"/>
    <lineage>
        <taxon>Eukaryota</taxon>
        <taxon>Fungi</taxon>
        <taxon>Dikarya</taxon>
        <taxon>Basidiomycota</taxon>
        <taxon>Pucciniomycotina</taxon>
        <taxon>Pucciniomycetes</taxon>
        <taxon>Pucciniales</taxon>
        <taxon>Pucciniaceae</taxon>
        <taxon>Puccinia</taxon>
    </lineage>
</organism>
<reference evidence="2" key="2">
    <citation type="submission" date="2016-05" db="EMBL/GenBank/DDBJ databases">
        <title>Comparative analysis highlights variable genome content of wheat rusts and divergence of the mating loci.</title>
        <authorList>
            <person name="Cuomo C.A."/>
            <person name="Bakkeren G."/>
            <person name="Szabo L."/>
            <person name="Khalil H."/>
            <person name="Joly D."/>
            <person name="Goldberg J."/>
            <person name="Young S."/>
            <person name="Zeng Q."/>
            <person name="Fellers J."/>
        </authorList>
    </citation>
    <scope>NUCLEOTIDE SEQUENCE [LARGE SCALE GENOMIC DNA]</scope>
    <source>
        <strain evidence="2">1-1 BBBD Race 1</strain>
    </source>
</reference>
<reference evidence="3" key="4">
    <citation type="submission" date="2025-05" db="UniProtKB">
        <authorList>
            <consortium name="EnsemblFungi"/>
        </authorList>
    </citation>
    <scope>IDENTIFICATION</scope>
    <source>
        <strain evidence="3">isolate 1-1 / race 1 (BBBD)</strain>
    </source>
</reference>
<dbReference type="EMBL" id="ADAS02000077">
    <property type="protein sequence ID" value="OAV91679.1"/>
    <property type="molecule type" value="Genomic_DNA"/>
</dbReference>
<evidence type="ECO:0000313" key="3">
    <source>
        <dbReference type="EnsemblFungi" id="PTTG_06517-t43_2-p1"/>
    </source>
</evidence>
<evidence type="ECO:0000313" key="2">
    <source>
        <dbReference type="EMBL" id="OAV91679.1"/>
    </source>
</evidence>
<proteinExistence type="predicted"/>
<evidence type="ECO:0000256" key="1">
    <source>
        <dbReference type="SAM" id="MobiDB-lite"/>
    </source>
</evidence>
<feature type="region of interest" description="Disordered" evidence="1">
    <location>
        <begin position="65"/>
        <end position="104"/>
    </location>
</feature>
<reference evidence="2" key="1">
    <citation type="submission" date="2009-11" db="EMBL/GenBank/DDBJ databases">
        <authorList>
            <consortium name="The Broad Institute Genome Sequencing Platform"/>
            <person name="Ward D."/>
            <person name="Feldgarden M."/>
            <person name="Earl A."/>
            <person name="Young S.K."/>
            <person name="Zeng Q."/>
            <person name="Koehrsen M."/>
            <person name="Alvarado L."/>
            <person name="Berlin A."/>
            <person name="Bochicchio J."/>
            <person name="Borenstein D."/>
            <person name="Chapman S.B."/>
            <person name="Chen Z."/>
            <person name="Engels R."/>
            <person name="Freedman E."/>
            <person name="Gellesch M."/>
            <person name="Goldberg J."/>
            <person name="Griggs A."/>
            <person name="Gujja S."/>
            <person name="Heilman E."/>
            <person name="Heiman D."/>
            <person name="Hepburn T."/>
            <person name="Howarth C."/>
            <person name="Jen D."/>
            <person name="Larson L."/>
            <person name="Lewis B."/>
            <person name="Mehta T."/>
            <person name="Park D."/>
            <person name="Pearson M."/>
            <person name="Roberts A."/>
            <person name="Saif S."/>
            <person name="Shea T."/>
            <person name="Shenoy N."/>
            <person name="Sisk P."/>
            <person name="Stolte C."/>
            <person name="Sykes S."/>
            <person name="Thomson T."/>
            <person name="Walk T."/>
            <person name="White J."/>
            <person name="Yandava C."/>
            <person name="Izard J."/>
            <person name="Baranova O.V."/>
            <person name="Blanton J.M."/>
            <person name="Tanner A.C."/>
            <person name="Dewhirst F.E."/>
            <person name="Haas B."/>
            <person name="Nusbaum C."/>
            <person name="Birren B."/>
        </authorList>
    </citation>
    <scope>NUCLEOTIDE SEQUENCE [LARGE SCALE GENOMIC DNA]</scope>
    <source>
        <strain evidence="2">1-1 BBBD Race 1</strain>
    </source>
</reference>
<dbReference type="Proteomes" id="UP000005240">
    <property type="component" value="Unassembled WGS sequence"/>
</dbReference>
<dbReference type="EnsemblFungi" id="PTTG_06517-t43_2">
    <property type="protein sequence ID" value="PTTG_06517-t43_2-p1"/>
    <property type="gene ID" value="PTTG_06517"/>
</dbReference>
<protein>
    <submittedName>
        <fullName evidence="2 3">Uncharacterized protein</fullName>
    </submittedName>
</protein>
<keyword evidence="4" id="KW-1185">Reference proteome</keyword>
<dbReference type="OrthoDB" id="2505838at2759"/>
<dbReference type="VEuPathDB" id="FungiDB:PTTG_06517"/>
<name>A0A0C4F0A1_PUCT1</name>
<sequence>MESLLSPPLNIQLVATSPAKSYEVVQKALSAPLDDPDLLPYVIGGNTHQTKNRLYQIRDEVCLLRRNSARRGPSRDQHTSKKRKHDDPSKRRRKSKSSAQAAVP</sequence>
<gene>
    <name evidence="2" type="ORF">PTTG_06517</name>
</gene>
<accession>A0A0C4F0A1</accession>
<evidence type="ECO:0000313" key="4">
    <source>
        <dbReference type="Proteomes" id="UP000005240"/>
    </source>
</evidence>
<dbReference type="AlphaFoldDB" id="A0A0C4F0A1"/>